<dbReference type="GO" id="GO:0019700">
    <property type="term" value="P:organic phosphonate catabolic process"/>
    <property type="evidence" value="ECO:0007669"/>
    <property type="project" value="InterPro"/>
</dbReference>
<dbReference type="PANTHER" id="PTHR42778">
    <property type="entry name" value="2-AMINOETHYLPHOSPHONATE--PYRUVATE TRANSAMINASE"/>
    <property type="match status" value="1"/>
</dbReference>
<evidence type="ECO:0000256" key="6">
    <source>
        <dbReference type="ARBA" id="ARBA00044521"/>
    </source>
</evidence>
<dbReference type="NCBIfam" id="TIGR03301">
    <property type="entry name" value="PhnW-AepZ"/>
    <property type="match status" value="1"/>
</dbReference>
<evidence type="ECO:0000256" key="9">
    <source>
        <dbReference type="PIRSR" id="PIRSR000524-50"/>
    </source>
</evidence>
<keyword evidence="4 9" id="KW-0663">Pyridoxal phosphate</keyword>
<evidence type="ECO:0000259" key="10">
    <source>
        <dbReference type="Pfam" id="PF00266"/>
    </source>
</evidence>
<comment type="cofactor">
    <cofactor evidence="1 9">
        <name>pyridoxal 5'-phosphate</name>
        <dbReference type="ChEBI" id="CHEBI:597326"/>
    </cofactor>
</comment>
<accession>A0A222YV49</accession>
<reference evidence="11" key="1">
    <citation type="submission" date="2017-06" db="EMBL/GenBank/DDBJ databases">
        <authorList>
            <person name="Kim H.J."/>
            <person name="Triplett B.A."/>
        </authorList>
    </citation>
    <scope>NUCLEOTIDE SEQUENCE</scope>
    <source>
        <strain evidence="11">KVJ2</strain>
    </source>
</reference>
<evidence type="ECO:0000256" key="7">
    <source>
        <dbReference type="ARBA" id="ARBA00049460"/>
    </source>
</evidence>
<evidence type="ECO:0000256" key="5">
    <source>
        <dbReference type="ARBA" id="ARBA00023317"/>
    </source>
</evidence>
<dbReference type="Gene3D" id="3.90.1150.10">
    <property type="entry name" value="Aspartate Aminotransferase, domain 1"/>
    <property type="match status" value="1"/>
</dbReference>
<dbReference type="Gene3D" id="3.40.640.10">
    <property type="entry name" value="Type I PLP-dependent aspartate aminotransferase-like (Major domain)"/>
    <property type="match status" value="1"/>
</dbReference>
<dbReference type="InterPro" id="IPR015422">
    <property type="entry name" value="PyrdxlP-dep_Trfase_small"/>
</dbReference>
<sequence>MTNDKMILLNPGPVNLSDRVRNALLRPDLCHREVEFSQLQSRIREQLLQVYGLGSDWAAVLLTGSGTAAMEAMISSLVPTDGKLLVIENGVYGERLSKIAKIHGINYITLSHPWDAQIDINALVKLLDENADITHLAVVHHETTTGRLNNLAELAPICQERRIKLLVDGVSSFGAEELNFADWGITACAATANKCLHGVPGVSFVILRRDALPSVDTIPRTLYLDLGTYCQQQDRGGTPFTQSVQTFYALTEALQEMAEAGGWRARHSHYNQLASLVRNGLASIGIKPLLSLGSSSVVLNAYNLPDGFRYEEFHDQLKIQDYIIYSGQGNLAQSIFRVSTMGAITHADMERFVGVVKQIISKRQ</sequence>
<dbReference type="InterPro" id="IPR012703">
    <property type="entry name" value="NH2EtPonate_pyrv_transaminase"/>
</dbReference>
<dbReference type="InterPro" id="IPR015424">
    <property type="entry name" value="PyrdxlP-dep_Trfase"/>
</dbReference>
<dbReference type="InterPro" id="IPR000192">
    <property type="entry name" value="Aminotrans_V_dom"/>
</dbReference>
<feature type="modified residue" description="N6-(pyridoxal phosphate)lysine" evidence="9">
    <location>
        <position position="194"/>
    </location>
</feature>
<proteinExistence type="inferred from homology"/>
<comment type="catalytic activity">
    <reaction evidence="7">
        <text>(2-aminoethyl)phosphonate + pyruvate = phosphonoacetaldehyde + L-alanine</text>
        <dbReference type="Rhea" id="RHEA:17021"/>
        <dbReference type="ChEBI" id="CHEBI:15361"/>
        <dbReference type="ChEBI" id="CHEBI:57418"/>
        <dbReference type="ChEBI" id="CHEBI:57972"/>
        <dbReference type="ChEBI" id="CHEBI:58383"/>
        <dbReference type="EC" id="2.6.1.37"/>
    </reaction>
</comment>
<evidence type="ECO:0000256" key="3">
    <source>
        <dbReference type="ARBA" id="ARBA00022679"/>
    </source>
</evidence>
<evidence type="ECO:0000256" key="2">
    <source>
        <dbReference type="ARBA" id="ARBA00022576"/>
    </source>
</evidence>
<feature type="binding site" evidence="8">
    <location>
        <position position="337"/>
    </location>
    <ligand>
        <name>substrate</name>
    </ligand>
</feature>
<evidence type="ECO:0000256" key="1">
    <source>
        <dbReference type="ARBA" id="ARBA00001933"/>
    </source>
</evidence>
<dbReference type="Pfam" id="PF00266">
    <property type="entry name" value="Aminotran_5"/>
    <property type="match status" value="1"/>
</dbReference>
<dbReference type="SUPFAM" id="SSF53383">
    <property type="entry name" value="PLP-dependent transferases"/>
    <property type="match status" value="1"/>
</dbReference>
<evidence type="ECO:0000313" key="11">
    <source>
        <dbReference type="EMBL" id="ASR75195.1"/>
    </source>
</evidence>
<feature type="domain" description="Aminotransferase class V" evidence="10">
    <location>
        <begin position="29"/>
        <end position="285"/>
    </location>
</feature>
<protein>
    <recommendedName>
        <fullName evidence="6">2-aminoethylphosphonate--pyruvate transaminase</fullName>
        <ecNumber evidence="6">2.6.1.37</ecNumber>
    </recommendedName>
</protein>
<keyword evidence="3" id="KW-0808">Transferase</keyword>
<evidence type="ECO:0000256" key="8">
    <source>
        <dbReference type="PIRSR" id="PIRSR000524-1"/>
    </source>
</evidence>
<dbReference type="PANTHER" id="PTHR42778:SF1">
    <property type="entry name" value="2-AMINOETHYLPHOSPHONATE--PYRUVATE TRANSAMINASE"/>
    <property type="match status" value="1"/>
</dbReference>
<dbReference type="InterPro" id="IPR024169">
    <property type="entry name" value="SP_NH2Trfase/AEP_transaminase"/>
</dbReference>
<organism evidence="11">
    <name type="scientific">Nostoc sp. KVJ2</name>
    <dbReference type="NCBI Taxonomy" id="457943"/>
    <lineage>
        <taxon>Bacteria</taxon>
        <taxon>Bacillati</taxon>
        <taxon>Cyanobacteriota</taxon>
        <taxon>Cyanophyceae</taxon>
        <taxon>Nostocales</taxon>
        <taxon>Nostocaceae</taxon>
        <taxon>Nostoc</taxon>
    </lineage>
</organism>
<evidence type="ECO:0000256" key="4">
    <source>
        <dbReference type="ARBA" id="ARBA00022898"/>
    </source>
</evidence>
<dbReference type="InterPro" id="IPR015421">
    <property type="entry name" value="PyrdxlP-dep_Trfase_major"/>
</dbReference>
<dbReference type="AlphaFoldDB" id="A0A222YV49"/>
<dbReference type="GO" id="GO:0047304">
    <property type="term" value="F:2-aminoethylphosphonate-pyruvate transaminase activity"/>
    <property type="evidence" value="ECO:0007669"/>
    <property type="project" value="UniProtKB-EC"/>
</dbReference>
<dbReference type="HAMAP" id="MF_01376">
    <property type="entry name" value="PhnW_aminotrans_5"/>
    <property type="match status" value="1"/>
</dbReference>
<keyword evidence="2" id="KW-0032">Aminotransferase</keyword>
<dbReference type="PIRSF" id="PIRSF000524">
    <property type="entry name" value="SPT"/>
    <property type="match status" value="1"/>
</dbReference>
<keyword evidence="5" id="KW-0670">Pyruvate</keyword>
<dbReference type="EC" id="2.6.1.37" evidence="6"/>
<name>A0A222YV49_9NOSO</name>
<dbReference type="EMBL" id="MF196967">
    <property type="protein sequence ID" value="ASR75195.1"/>
    <property type="molecule type" value="Genomic_DNA"/>
</dbReference>